<organism evidence="1 2">
    <name type="scientific">Azohydromonas lata</name>
    <dbReference type="NCBI Taxonomy" id="45677"/>
    <lineage>
        <taxon>Bacteria</taxon>
        <taxon>Pseudomonadati</taxon>
        <taxon>Pseudomonadota</taxon>
        <taxon>Betaproteobacteria</taxon>
        <taxon>Burkholderiales</taxon>
        <taxon>Sphaerotilaceae</taxon>
        <taxon>Azohydromonas</taxon>
    </lineage>
</organism>
<accession>A0ABU5IK65</accession>
<dbReference type="RefSeq" id="WP_322467039.1">
    <property type="nucleotide sequence ID" value="NZ_JAXOJX010000041.1"/>
</dbReference>
<dbReference type="EMBL" id="JAXOJX010000041">
    <property type="protein sequence ID" value="MDZ5459254.1"/>
    <property type="molecule type" value="Genomic_DNA"/>
</dbReference>
<gene>
    <name evidence="1" type="ORF">SM757_22000</name>
</gene>
<dbReference type="Proteomes" id="UP001293718">
    <property type="component" value="Unassembled WGS sequence"/>
</dbReference>
<keyword evidence="2" id="KW-1185">Reference proteome</keyword>
<evidence type="ECO:0000313" key="2">
    <source>
        <dbReference type="Proteomes" id="UP001293718"/>
    </source>
</evidence>
<protein>
    <submittedName>
        <fullName evidence="1">Uncharacterized protein</fullName>
    </submittedName>
</protein>
<sequence length="114" mass="11564">MEGLCITRSPWPPVRGHAAAFGRQLSSHGVGFEPGPYYLGASGRTLHHDNLPSPGGLVAVVPVLANAHLLKAAPDLFAVAQALAHLPAAPSTEALAVLVEAAHVAVARALGAIS</sequence>
<name>A0ABU5IK65_9BURK</name>
<evidence type="ECO:0000313" key="1">
    <source>
        <dbReference type="EMBL" id="MDZ5459254.1"/>
    </source>
</evidence>
<comment type="caution">
    <text evidence="1">The sequence shown here is derived from an EMBL/GenBank/DDBJ whole genome shotgun (WGS) entry which is preliminary data.</text>
</comment>
<reference evidence="1 2" key="1">
    <citation type="submission" date="2023-11" db="EMBL/GenBank/DDBJ databases">
        <title>Draft genome of Azohydromonas lata strain H1 (DSM1123), a polyhydroxyalkanoate producer.</title>
        <authorList>
            <person name="Traversa D."/>
            <person name="D'Addabbo P."/>
            <person name="Pazzani C."/>
            <person name="Manzari C."/>
            <person name="Chiara M."/>
            <person name="Scrascia M."/>
        </authorList>
    </citation>
    <scope>NUCLEOTIDE SEQUENCE [LARGE SCALE GENOMIC DNA]</scope>
    <source>
        <strain evidence="1 2">H1</strain>
    </source>
</reference>
<proteinExistence type="predicted"/>